<feature type="compositionally biased region" description="Low complexity" evidence="1">
    <location>
        <begin position="13"/>
        <end position="28"/>
    </location>
</feature>
<evidence type="ECO:0000256" key="1">
    <source>
        <dbReference type="SAM" id="MobiDB-lite"/>
    </source>
</evidence>
<accession>A0A4R0RJC2</accession>
<sequence length="246" mass="28451">MPKVSTARPSKISAVASSSSTASTSSSSRKPESRRPLSHPRRHALRFDLLKNKYVDSDDEEDSSPAAIKEREQERLDAINDIDFLYGPQLKDLPEDTVRDFKEFMLAPADLSPLPTDEDIRASPGKTCFYGFYMSEADIRKFAIKHDKNRRQTTCTSFEDMVFITSFLSDLMNHKMVWLFQVIVGEDHKRRIRTMVEEVGEKAFCLALCSNWEHRRGFKPTNREVRIVGRALKKMPHWWRGAEEDY</sequence>
<organism evidence="2 3">
    <name type="scientific">Steccherinum ochraceum</name>
    <dbReference type="NCBI Taxonomy" id="92696"/>
    <lineage>
        <taxon>Eukaryota</taxon>
        <taxon>Fungi</taxon>
        <taxon>Dikarya</taxon>
        <taxon>Basidiomycota</taxon>
        <taxon>Agaricomycotina</taxon>
        <taxon>Agaricomycetes</taxon>
        <taxon>Polyporales</taxon>
        <taxon>Steccherinaceae</taxon>
        <taxon>Steccherinum</taxon>
    </lineage>
</organism>
<reference evidence="2 3" key="1">
    <citation type="submission" date="2018-11" db="EMBL/GenBank/DDBJ databases">
        <title>Genome assembly of Steccherinum ochraceum LE-BIN_3174, the white-rot fungus of the Steccherinaceae family (The Residual Polyporoid clade, Polyporales, Basidiomycota).</title>
        <authorList>
            <person name="Fedorova T.V."/>
            <person name="Glazunova O.A."/>
            <person name="Landesman E.O."/>
            <person name="Moiseenko K.V."/>
            <person name="Psurtseva N.V."/>
            <person name="Savinova O.S."/>
            <person name="Shakhova N.V."/>
            <person name="Tyazhelova T.V."/>
            <person name="Vasina D.V."/>
        </authorList>
    </citation>
    <scope>NUCLEOTIDE SEQUENCE [LARGE SCALE GENOMIC DNA]</scope>
    <source>
        <strain evidence="2 3">LE-BIN_3174</strain>
    </source>
</reference>
<proteinExistence type="predicted"/>
<feature type="region of interest" description="Disordered" evidence="1">
    <location>
        <begin position="1"/>
        <end position="43"/>
    </location>
</feature>
<evidence type="ECO:0000313" key="2">
    <source>
        <dbReference type="EMBL" id="TCD65985.1"/>
    </source>
</evidence>
<comment type="caution">
    <text evidence="2">The sequence shown here is derived from an EMBL/GenBank/DDBJ whole genome shotgun (WGS) entry which is preliminary data.</text>
</comment>
<dbReference type="Proteomes" id="UP000292702">
    <property type="component" value="Unassembled WGS sequence"/>
</dbReference>
<protein>
    <submittedName>
        <fullName evidence="2">Uncharacterized protein</fullName>
    </submittedName>
</protein>
<gene>
    <name evidence="2" type="ORF">EIP91_001932</name>
</gene>
<name>A0A4R0RJC2_9APHY</name>
<dbReference type="EMBL" id="RWJN01000154">
    <property type="protein sequence ID" value="TCD65985.1"/>
    <property type="molecule type" value="Genomic_DNA"/>
</dbReference>
<evidence type="ECO:0000313" key="3">
    <source>
        <dbReference type="Proteomes" id="UP000292702"/>
    </source>
</evidence>
<dbReference type="AlphaFoldDB" id="A0A4R0RJC2"/>
<keyword evidence="3" id="KW-1185">Reference proteome</keyword>